<protein>
    <submittedName>
        <fullName evidence="1">Uncharacterized protein</fullName>
    </submittedName>
</protein>
<evidence type="ECO:0000313" key="1">
    <source>
        <dbReference type="EMBL" id="KAF7271696.1"/>
    </source>
</evidence>
<feature type="non-terminal residue" evidence="1">
    <location>
        <position position="1"/>
    </location>
</feature>
<keyword evidence="2" id="KW-1185">Reference proteome</keyword>
<sequence>VMVLVENVTGVYEKKCFIEFELR</sequence>
<reference evidence="1" key="1">
    <citation type="submission" date="2020-08" db="EMBL/GenBank/DDBJ databases">
        <title>Genome sequencing and assembly of the red palm weevil Rhynchophorus ferrugineus.</title>
        <authorList>
            <person name="Dias G.B."/>
            <person name="Bergman C.M."/>
            <person name="Manee M."/>
        </authorList>
    </citation>
    <scope>NUCLEOTIDE SEQUENCE</scope>
    <source>
        <strain evidence="1">AA-2017</strain>
        <tissue evidence="1">Whole larva</tissue>
    </source>
</reference>
<organism evidence="1 2">
    <name type="scientific">Rhynchophorus ferrugineus</name>
    <name type="common">Red palm weevil</name>
    <name type="synonym">Curculio ferrugineus</name>
    <dbReference type="NCBI Taxonomy" id="354439"/>
    <lineage>
        <taxon>Eukaryota</taxon>
        <taxon>Metazoa</taxon>
        <taxon>Ecdysozoa</taxon>
        <taxon>Arthropoda</taxon>
        <taxon>Hexapoda</taxon>
        <taxon>Insecta</taxon>
        <taxon>Pterygota</taxon>
        <taxon>Neoptera</taxon>
        <taxon>Endopterygota</taxon>
        <taxon>Coleoptera</taxon>
        <taxon>Polyphaga</taxon>
        <taxon>Cucujiformia</taxon>
        <taxon>Curculionidae</taxon>
        <taxon>Dryophthorinae</taxon>
        <taxon>Rhynchophorus</taxon>
    </lineage>
</organism>
<evidence type="ECO:0000313" key="2">
    <source>
        <dbReference type="Proteomes" id="UP000625711"/>
    </source>
</evidence>
<accession>A0A834M835</accession>
<dbReference type="Proteomes" id="UP000625711">
    <property type="component" value="Unassembled WGS sequence"/>
</dbReference>
<proteinExistence type="predicted"/>
<dbReference type="AlphaFoldDB" id="A0A834M835"/>
<comment type="caution">
    <text evidence="1">The sequence shown here is derived from an EMBL/GenBank/DDBJ whole genome shotgun (WGS) entry which is preliminary data.</text>
</comment>
<dbReference type="EMBL" id="JAACXV010013918">
    <property type="protein sequence ID" value="KAF7271696.1"/>
    <property type="molecule type" value="Genomic_DNA"/>
</dbReference>
<gene>
    <name evidence="1" type="ORF">GWI33_015460</name>
</gene>
<name>A0A834M835_RHYFE</name>